<dbReference type="EMBL" id="CP001016">
    <property type="protein sequence ID" value="ACB93766.1"/>
    <property type="molecule type" value="Genomic_DNA"/>
</dbReference>
<keyword evidence="5 6" id="KW-0472">Membrane</keyword>
<feature type="transmembrane region" description="Helical" evidence="6">
    <location>
        <begin position="109"/>
        <end position="126"/>
    </location>
</feature>
<accession>B2IBP4</accession>
<name>B2IBP4_BEII9</name>
<dbReference type="HOGENOM" id="CLU_077905_0_1_5"/>
<dbReference type="Proteomes" id="UP000001695">
    <property type="component" value="Chromosome"/>
</dbReference>
<evidence type="ECO:0000256" key="6">
    <source>
        <dbReference type="SAM" id="Phobius"/>
    </source>
</evidence>
<keyword evidence="4 6" id="KW-1133">Transmembrane helix</keyword>
<dbReference type="PANTHER" id="PTHR31632">
    <property type="entry name" value="IRON TRANSPORTER FTH1"/>
    <property type="match status" value="1"/>
</dbReference>
<proteinExistence type="inferred from homology"/>
<dbReference type="STRING" id="395963.Bind_0107"/>
<dbReference type="InterPro" id="IPR004923">
    <property type="entry name" value="FTR1/Fip1/EfeU"/>
</dbReference>
<evidence type="ECO:0000256" key="4">
    <source>
        <dbReference type="ARBA" id="ARBA00022989"/>
    </source>
</evidence>
<comment type="similarity">
    <text evidence="2">Belongs to the oxidase-dependent Fe transporter (OFeT) (TC 9.A.10.1) family.</text>
</comment>
<dbReference type="KEGG" id="bid:Bind_0107"/>
<feature type="transmembrane region" description="Helical" evidence="6">
    <location>
        <begin position="68"/>
        <end position="88"/>
    </location>
</feature>
<organism evidence="7 8">
    <name type="scientific">Beijerinckia indica subsp. indica (strain ATCC 9039 / DSM 1715 / NCIMB 8712)</name>
    <dbReference type="NCBI Taxonomy" id="395963"/>
    <lineage>
        <taxon>Bacteria</taxon>
        <taxon>Pseudomonadati</taxon>
        <taxon>Pseudomonadota</taxon>
        <taxon>Alphaproteobacteria</taxon>
        <taxon>Hyphomicrobiales</taxon>
        <taxon>Beijerinckiaceae</taxon>
        <taxon>Beijerinckia</taxon>
    </lineage>
</organism>
<gene>
    <name evidence="7" type="ordered locus">Bind_0107</name>
</gene>
<reference evidence="7 8" key="2">
    <citation type="journal article" date="2010" name="J. Bacteriol.">
        <title>Complete genome sequence of Beijerinckia indica subsp. indica.</title>
        <authorList>
            <person name="Tamas I."/>
            <person name="Dedysh S.N."/>
            <person name="Liesack W."/>
            <person name="Stott M.B."/>
            <person name="Alam M."/>
            <person name="Murrell J.C."/>
            <person name="Dunfield P.F."/>
        </authorList>
    </citation>
    <scope>NUCLEOTIDE SEQUENCE [LARGE SCALE GENOMIC DNA]</scope>
    <source>
        <strain evidence="8">ATCC 9039 / DSM 1715 / NCIMB 8712</strain>
    </source>
</reference>
<feature type="transmembrane region" description="Helical" evidence="6">
    <location>
        <begin position="247"/>
        <end position="265"/>
    </location>
</feature>
<feature type="transmembrane region" description="Helical" evidence="6">
    <location>
        <begin position="33"/>
        <end position="56"/>
    </location>
</feature>
<protein>
    <submittedName>
        <fullName evidence="7">Iron permease FTR1</fullName>
    </submittedName>
</protein>
<dbReference type="OrthoDB" id="7260758at2"/>
<dbReference type="PANTHER" id="PTHR31632:SF2">
    <property type="entry name" value="PLASMA MEMBRANE IRON PERMEASE"/>
    <property type="match status" value="1"/>
</dbReference>
<evidence type="ECO:0000256" key="3">
    <source>
        <dbReference type="ARBA" id="ARBA00022692"/>
    </source>
</evidence>
<evidence type="ECO:0000313" key="7">
    <source>
        <dbReference type="EMBL" id="ACB93766.1"/>
    </source>
</evidence>
<evidence type="ECO:0000313" key="8">
    <source>
        <dbReference type="Proteomes" id="UP000001695"/>
    </source>
</evidence>
<evidence type="ECO:0000256" key="1">
    <source>
        <dbReference type="ARBA" id="ARBA00004141"/>
    </source>
</evidence>
<dbReference type="AlphaFoldDB" id="B2IBP4"/>
<dbReference type="Pfam" id="PF03239">
    <property type="entry name" value="FTR1"/>
    <property type="match status" value="1"/>
</dbReference>
<dbReference type="GO" id="GO:0033573">
    <property type="term" value="C:high-affinity iron permease complex"/>
    <property type="evidence" value="ECO:0007669"/>
    <property type="project" value="InterPro"/>
</dbReference>
<feature type="transmembrane region" description="Helical" evidence="6">
    <location>
        <begin position="146"/>
        <end position="167"/>
    </location>
</feature>
<feature type="transmembrane region" description="Helical" evidence="6">
    <location>
        <begin position="179"/>
        <end position="202"/>
    </location>
</feature>
<dbReference type="eggNOG" id="COG0672">
    <property type="taxonomic scope" value="Bacteria"/>
</dbReference>
<comment type="subcellular location">
    <subcellularLocation>
        <location evidence="1">Membrane</location>
        <topology evidence="1">Multi-pass membrane protein</topology>
    </subcellularLocation>
</comment>
<keyword evidence="3 6" id="KW-0812">Transmembrane</keyword>
<evidence type="ECO:0000256" key="5">
    <source>
        <dbReference type="ARBA" id="ARBA00023136"/>
    </source>
</evidence>
<sequence length="277" mass="29287">MIAALIIVLREVIEAGLIIGIILAATRQIPGRMVYIVGGIAGGLIGSGLLAFFAGALADMLEGMGQEIFNASILIIAVAMLTWHNVWMARHGRAMGEEIQKFGHAVREGSQTLSALAIVIGIAVLREGSEVVLFLYGVLASKGASGLQVFLGGLGGLALGIALSLFTYSGLVIIPLKHLFRVTSLLLAFMAAGMAAQAVAFLEQADLLTALTKTAWNTSAYLSETSLGGKVLHALLGYTDRPSQMQVLIYLLTLGVTFLFMKLLAPPPRTDRRLVTP</sequence>
<dbReference type="GO" id="GO:0015093">
    <property type="term" value="F:ferrous iron transmembrane transporter activity"/>
    <property type="evidence" value="ECO:0007669"/>
    <property type="project" value="TreeGrafter"/>
</dbReference>
<evidence type="ECO:0000256" key="2">
    <source>
        <dbReference type="ARBA" id="ARBA00008333"/>
    </source>
</evidence>
<dbReference type="RefSeq" id="WP_012383124.1">
    <property type="nucleotide sequence ID" value="NC_010581.1"/>
</dbReference>
<keyword evidence="8" id="KW-1185">Reference proteome</keyword>
<feature type="transmembrane region" description="Helical" evidence="6">
    <location>
        <begin position="6"/>
        <end position="26"/>
    </location>
</feature>
<reference evidence="8" key="1">
    <citation type="submission" date="2008-03" db="EMBL/GenBank/DDBJ databases">
        <title>Complete sequence of chromosome of Beijerinckia indica subsp. indica ATCC 9039.</title>
        <authorList>
            <consortium name="US DOE Joint Genome Institute"/>
            <person name="Copeland A."/>
            <person name="Lucas S."/>
            <person name="Lapidus A."/>
            <person name="Glavina del Rio T."/>
            <person name="Dalin E."/>
            <person name="Tice H."/>
            <person name="Bruce D."/>
            <person name="Goodwin L."/>
            <person name="Pitluck S."/>
            <person name="LaButti K."/>
            <person name="Schmutz J."/>
            <person name="Larimer F."/>
            <person name="Land M."/>
            <person name="Hauser L."/>
            <person name="Kyrpides N."/>
            <person name="Mikhailova N."/>
            <person name="Dunfield P.F."/>
            <person name="Dedysh S.N."/>
            <person name="Liesack W."/>
            <person name="Saw J.H."/>
            <person name="Alam M."/>
            <person name="Chen Y."/>
            <person name="Murrell J.C."/>
            <person name="Richardson P."/>
        </authorList>
    </citation>
    <scope>NUCLEOTIDE SEQUENCE [LARGE SCALE GENOMIC DNA]</scope>
    <source>
        <strain evidence="8">ATCC 9039 / DSM 1715 / NCIMB 8712</strain>
    </source>
</reference>